<dbReference type="SUPFAM" id="SSF52047">
    <property type="entry name" value="RNI-like"/>
    <property type="match status" value="1"/>
</dbReference>
<dbReference type="Gene3D" id="3.80.10.10">
    <property type="entry name" value="Ribonuclease Inhibitor"/>
    <property type="match status" value="1"/>
</dbReference>
<keyword evidence="3" id="KW-1185">Reference proteome</keyword>
<dbReference type="InterPro" id="IPR001810">
    <property type="entry name" value="F-box_dom"/>
</dbReference>
<dbReference type="SUPFAM" id="SSF81383">
    <property type="entry name" value="F-box domain"/>
    <property type="match status" value="1"/>
</dbReference>
<name>A0A9Q0NDR5_9DIPT</name>
<organism evidence="2 3">
    <name type="scientific">Pseudolycoriella hygida</name>
    <dbReference type="NCBI Taxonomy" id="35572"/>
    <lineage>
        <taxon>Eukaryota</taxon>
        <taxon>Metazoa</taxon>
        <taxon>Ecdysozoa</taxon>
        <taxon>Arthropoda</taxon>
        <taxon>Hexapoda</taxon>
        <taxon>Insecta</taxon>
        <taxon>Pterygota</taxon>
        <taxon>Neoptera</taxon>
        <taxon>Endopterygota</taxon>
        <taxon>Diptera</taxon>
        <taxon>Nematocera</taxon>
        <taxon>Sciaroidea</taxon>
        <taxon>Sciaridae</taxon>
        <taxon>Pseudolycoriella</taxon>
    </lineage>
</organism>
<dbReference type="CDD" id="cd09917">
    <property type="entry name" value="F-box_SF"/>
    <property type="match status" value="1"/>
</dbReference>
<dbReference type="AlphaFoldDB" id="A0A9Q0NDR5"/>
<reference evidence="2" key="1">
    <citation type="submission" date="2022-07" db="EMBL/GenBank/DDBJ databases">
        <authorList>
            <person name="Trinca V."/>
            <person name="Uliana J.V.C."/>
            <person name="Torres T.T."/>
            <person name="Ward R.J."/>
            <person name="Monesi N."/>
        </authorList>
    </citation>
    <scope>NUCLEOTIDE SEQUENCE</scope>
    <source>
        <strain evidence="2">HSMRA1968</strain>
        <tissue evidence="2">Whole embryos</tissue>
    </source>
</reference>
<accession>A0A9Q0NDR5</accession>
<evidence type="ECO:0000259" key="1">
    <source>
        <dbReference type="Pfam" id="PF00646"/>
    </source>
</evidence>
<protein>
    <recommendedName>
        <fullName evidence="1">F-box domain-containing protein</fullName>
    </recommendedName>
</protein>
<dbReference type="OrthoDB" id="8283431at2759"/>
<gene>
    <name evidence="2" type="ORF">Bhyg_03650</name>
</gene>
<feature type="domain" description="F-box" evidence="1">
    <location>
        <begin position="17"/>
        <end position="43"/>
    </location>
</feature>
<dbReference type="InterPro" id="IPR032675">
    <property type="entry name" value="LRR_dom_sf"/>
</dbReference>
<dbReference type="EMBL" id="WJQU01000001">
    <property type="protein sequence ID" value="KAJ6648422.1"/>
    <property type="molecule type" value="Genomic_DNA"/>
</dbReference>
<dbReference type="Proteomes" id="UP001151699">
    <property type="component" value="Chromosome A"/>
</dbReference>
<evidence type="ECO:0000313" key="2">
    <source>
        <dbReference type="EMBL" id="KAJ6648422.1"/>
    </source>
</evidence>
<dbReference type="InterPro" id="IPR036047">
    <property type="entry name" value="F-box-like_dom_sf"/>
</dbReference>
<sequence>MADARDGIMSPLENELVVNNVFEYLRLADIIQLRRVSKLWHNVGTKYLMKRIDEIRIFDSQLEYQSYPLTLSNLQNAMFKFSYEQDDMSIKFTNFTTYWFEGRSAKLPNQTQTRLLFGQRGRQMKRLTFIAHASKWWEYLSDVLSKTAPNLEELNLECYPCPCCDVPDVEQRLFRGKKLKLKTIQLRSLGVVGYPMFSQQLLSNLFQCCPELQTLHLEFKPRFPFVDKNNHEPVILTALANQGNLPNLKCLTIASAPEDVWDILNTRFDKAPIETFKITTLVIRPDSVSRGIQKFLTAHTNTLKTFYLCYMLITCGVKKVSFPKMEKLKHLTLHENSSFAFPETDYVIPFESLDVGKLFPNLVTLNLYEMRKRRPHKYFNACEWFPENTTPLLTLRNLTLPSQSSATGLRHLQRIFPNILTLKLIVVRATVLRELWVAWPNLKELDLRIVPFKPDMRFLYVPTNAEVRKKWCVAVGRPPESLKPRTPAYCCIEHFNRMAYN</sequence>
<proteinExistence type="predicted"/>
<dbReference type="Pfam" id="PF00646">
    <property type="entry name" value="F-box"/>
    <property type="match status" value="1"/>
</dbReference>
<evidence type="ECO:0000313" key="3">
    <source>
        <dbReference type="Proteomes" id="UP001151699"/>
    </source>
</evidence>
<comment type="caution">
    <text evidence="2">The sequence shown here is derived from an EMBL/GenBank/DDBJ whole genome shotgun (WGS) entry which is preliminary data.</text>
</comment>